<evidence type="ECO:0000256" key="1">
    <source>
        <dbReference type="SAM" id="SignalP"/>
    </source>
</evidence>
<dbReference type="RefSeq" id="WP_078981418.1">
    <property type="nucleotide sequence ID" value="NZ_MWQN01000003.1"/>
</dbReference>
<feature type="chain" id="PRO_5038378064" evidence="1">
    <location>
        <begin position="26"/>
        <end position="586"/>
    </location>
</feature>
<dbReference type="GO" id="GO:0042597">
    <property type="term" value="C:periplasmic space"/>
    <property type="evidence" value="ECO:0007669"/>
    <property type="project" value="UniProtKB-ARBA"/>
</dbReference>
<dbReference type="OrthoDB" id="5240629at2"/>
<dbReference type="GO" id="GO:0043190">
    <property type="term" value="C:ATP-binding cassette (ABC) transporter complex"/>
    <property type="evidence" value="ECO:0007669"/>
    <property type="project" value="InterPro"/>
</dbReference>
<dbReference type="GO" id="GO:1904680">
    <property type="term" value="F:peptide transmembrane transporter activity"/>
    <property type="evidence" value="ECO:0007669"/>
    <property type="project" value="TreeGrafter"/>
</dbReference>
<dbReference type="PANTHER" id="PTHR30290">
    <property type="entry name" value="PERIPLASMIC BINDING COMPONENT OF ABC TRANSPORTER"/>
    <property type="match status" value="1"/>
</dbReference>
<dbReference type="PANTHER" id="PTHR30290:SF83">
    <property type="entry name" value="ABC TRANSPORTER SUBSTRATE-BINDING PROTEIN"/>
    <property type="match status" value="1"/>
</dbReference>
<name>A0A1T3NN77_9ACTN</name>
<dbReference type="Pfam" id="PF00496">
    <property type="entry name" value="SBP_bac_5"/>
    <property type="match status" value="1"/>
</dbReference>
<dbReference type="SUPFAM" id="SSF53850">
    <property type="entry name" value="Periplasmic binding protein-like II"/>
    <property type="match status" value="1"/>
</dbReference>
<sequence>MTLRTGTTRATLVTLVLALGAAACSSGGGSPDGGGPGKGAAPKAQVRAVSIGAAAESKGPARELPGAKPGGTATVLERADFNHLDPARVYVSHEQTAELLISRQLTTYKQEGDHTTLVGDLATDTGTSPDGGKTWTFTLKDGLKYEDGSPITAQDVKYGIERSFAKEITGGPTWIQEWLVGNTDFRSVYDGPYGGRELDAIKTPDARTITFALPAPRGDFPFAVAMHTSTPVPRAKDTRLEYDKHPFSSGPYKISGREIDKSMTMVRNEHWDPNTDAVRHAYPDQWKFEFGASNQQINERLIAANGNDRSAMTFRVAVGREVAQQVLTTPELKARTADAATPYTEYFEMNNRRLTNPKVRQALIAAFPKEQVRQILGGPAYGEFATTLMGPTVLGFEPYDLAGVPPTGDVNKAKQLLAEAGTPNPTISYAYSQTPLWEQVSVTIVQALQQAGFKVVPQPINDKSYYTEIGRVDNKYDLYWAGWGADWPSAATVLPAKFDGRKIMDDGSVYSLYDNPATSTEMDRITSMSDVVAAGKEWSNLEKKIMADAPVVPFVHRRQLTLYGPGLGGVRVGFIGSTYPIDVWVK</sequence>
<evidence type="ECO:0000313" key="3">
    <source>
        <dbReference type="EMBL" id="OPC78327.1"/>
    </source>
</evidence>
<dbReference type="PROSITE" id="PS51257">
    <property type="entry name" value="PROKAR_LIPOPROTEIN"/>
    <property type="match status" value="1"/>
</dbReference>
<feature type="signal peptide" evidence="1">
    <location>
        <begin position="1"/>
        <end position="25"/>
    </location>
</feature>
<dbReference type="eggNOG" id="COG4166">
    <property type="taxonomic scope" value="Bacteria"/>
</dbReference>
<feature type="domain" description="Solute-binding protein family 5" evidence="2">
    <location>
        <begin position="117"/>
        <end position="500"/>
    </location>
</feature>
<dbReference type="AlphaFoldDB" id="A0A1T3NN77"/>
<evidence type="ECO:0000259" key="2">
    <source>
        <dbReference type="Pfam" id="PF00496"/>
    </source>
</evidence>
<protein>
    <submittedName>
        <fullName evidence="3">ABC transporter substrate-binding protein</fullName>
    </submittedName>
</protein>
<dbReference type="EMBL" id="MWQN01000003">
    <property type="protein sequence ID" value="OPC78327.1"/>
    <property type="molecule type" value="Genomic_DNA"/>
</dbReference>
<dbReference type="STRING" id="159449.B4N89_39870"/>
<evidence type="ECO:0000313" key="4">
    <source>
        <dbReference type="Proteomes" id="UP000190037"/>
    </source>
</evidence>
<comment type="caution">
    <text evidence="3">The sequence shown here is derived from an EMBL/GenBank/DDBJ whole genome shotgun (WGS) entry which is preliminary data.</text>
</comment>
<reference evidence="3 4" key="1">
    <citation type="submission" date="2017-03" db="EMBL/GenBank/DDBJ databases">
        <title>Draft genome sequence of Streptomyces scabrisporus NF3, endophyte isolated from Amphipterygium adstringens.</title>
        <authorList>
            <person name="Vazquez M."/>
            <person name="Ceapa C.D."/>
            <person name="Rodriguez Luna D."/>
            <person name="Sanchez Esquivel S."/>
        </authorList>
    </citation>
    <scope>NUCLEOTIDE SEQUENCE [LARGE SCALE GENOMIC DNA]</scope>
    <source>
        <strain evidence="3 4">NF3</strain>
    </source>
</reference>
<gene>
    <name evidence="3" type="ORF">B4N89_39870</name>
</gene>
<keyword evidence="1" id="KW-0732">Signal</keyword>
<dbReference type="InterPro" id="IPR039424">
    <property type="entry name" value="SBP_5"/>
</dbReference>
<dbReference type="InterPro" id="IPR030678">
    <property type="entry name" value="Peptide/Ni-bd"/>
</dbReference>
<dbReference type="Gene3D" id="3.10.105.10">
    <property type="entry name" value="Dipeptide-binding Protein, Domain 3"/>
    <property type="match status" value="1"/>
</dbReference>
<dbReference type="InterPro" id="IPR000914">
    <property type="entry name" value="SBP_5_dom"/>
</dbReference>
<organism evidence="3 4">
    <name type="scientific">Embleya scabrispora</name>
    <dbReference type="NCBI Taxonomy" id="159449"/>
    <lineage>
        <taxon>Bacteria</taxon>
        <taxon>Bacillati</taxon>
        <taxon>Actinomycetota</taxon>
        <taxon>Actinomycetes</taxon>
        <taxon>Kitasatosporales</taxon>
        <taxon>Streptomycetaceae</taxon>
        <taxon>Embleya</taxon>
    </lineage>
</organism>
<dbReference type="Proteomes" id="UP000190037">
    <property type="component" value="Unassembled WGS sequence"/>
</dbReference>
<dbReference type="PIRSF" id="PIRSF002741">
    <property type="entry name" value="MppA"/>
    <property type="match status" value="1"/>
</dbReference>
<proteinExistence type="predicted"/>
<dbReference type="GO" id="GO:0015833">
    <property type="term" value="P:peptide transport"/>
    <property type="evidence" value="ECO:0007669"/>
    <property type="project" value="TreeGrafter"/>
</dbReference>
<dbReference type="Gene3D" id="3.40.190.10">
    <property type="entry name" value="Periplasmic binding protein-like II"/>
    <property type="match status" value="1"/>
</dbReference>
<dbReference type="CDD" id="cd08506">
    <property type="entry name" value="PBP2_clavulanate_OppA2"/>
    <property type="match status" value="1"/>
</dbReference>
<accession>A0A1T3NN77</accession>
<keyword evidence="4" id="KW-1185">Reference proteome</keyword>